<dbReference type="Proteomes" id="UP000282087">
    <property type="component" value="Unassembled WGS sequence"/>
</dbReference>
<keyword evidence="4" id="KW-1185">Reference proteome</keyword>
<dbReference type="AlphaFoldDB" id="A0A3M6VHG9"/>
<dbReference type="EMBL" id="QLLG01000215">
    <property type="protein sequence ID" value="RMX66099.1"/>
    <property type="molecule type" value="Genomic_DNA"/>
</dbReference>
<dbReference type="STRING" id="542832.A0A3M6VHG9"/>
<feature type="region of interest" description="Disordered" evidence="1">
    <location>
        <begin position="101"/>
        <end position="121"/>
    </location>
</feature>
<evidence type="ECO:0000313" key="4">
    <source>
        <dbReference type="Proteomes" id="UP000282087"/>
    </source>
</evidence>
<organism evidence="2 4">
    <name type="scientific">Peronospora effusa</name>
    <dbReference type="NCBI Taxonomy" id="542832"/>
    <lineage>
        <taxon>Eukaryota</taxon>
        <taxon>Sar</taxon>
        <taxon>Stramenopiles</taxon>
        <taxon>Oomycota</taxon>
        <taxon>Peronosporomycetes</taxon>
        <taxon>Peronosporales</taxon>
        <taxon>Peronosporaceae</taxon>
        <taxon>Peronospora</taxon>
    </lineage>
</organism>
<proteinExistence type="predicted"/>
<evidence type="ECO:0000313" key="5">
    <source>
        <dbReference type="Proteomes" id="UP000286097"/>
    </source>
</evidence>
<evidence type="ECO:0000313" key="3">
    <source>
        <dbReference type="EMBL" id="RQM18040.1"/>
    </source>
</evidence>
<dbReference type="Proteomes" id="UP000286097">
    <property type="component" value="Unassembled WGS sequence"/>
</dbReference>
<dbReference type="VEuPathDB" id="FungiDB:DD237_001888"/>
<reference evidence="4 5" key="1">
    <citation type="submission" date="2018-06" db="EMBL/GenBank/DDBJ databases">
        <title>Comparative genomics of downy mildews reveals potential adaptations to biotrophy.</title>
        <authorList>
            <person name="Fletcher K."/>
            <person name="Klosterman S.J."/>
            <person name="Derevnina L."/>
            <person name="Martin F."/>
            <person name="Koike S."/>
            <person name="Reyes Chin-Wo S."/>
            <person name="Mou B."/>
            <person name="Michelmore R."/>
        </authorList>
    </citation>
    <scope>NUCLEOTIDE SEQUENCE [LARGE SCALE GENOMIC DNA]</scope>
    <source>
        <strain evidence="3 5">R13</strain>
        <strain evidence="2 4">R14</strain>
    </source>
</reference>
<sequence>MVTIPACLRGKKAHETHAHSGAKHCSRTRIPRYSRRILGESQQLCTSRFNLDEIQGSLHSVVAAATQEQNDQPQDEKICMLSAGCSSSPCKTTIDGANNGHDHSSSIKKLALSTPQPVSEPPLSIVERASLTGLCEFRANVDARITVFPGYFSDEEKLLVQTVAQELQMRCQIGEKDVVVCKLLNGLPQRDRVQCLAPPSLSGLSDNTAEDVYVDVHELAQHGKDGFRKAETATSGIGIGHTPEHALGCGETERHGRWYR</sequence>
<comment type="caution">
    <text evidence="2">The sequence shown here is derived from an EMBL/GenBank/DDBJ whole genome shotgun (WGS) entry which is preliminary data.</text>
</comment>
<gene>
    <name evidence="3" type="ORF">DD237_001888</name>
    <name evidence="2" type="ORF">DD238_001165</name>
</gene>
<name>A0A3M6VHG9_9STRA</name>
<evidence type="ECO:0000256" key="1">
    <source>
        <dbReference type="SAM" id="MobiDB-lite"/>
    </source>
</evidence>
<dbReference type="EMBL" id="QKXF01000084">
    <property type="protein sequence ID" value="RQM18040.1"/>
    <property type="molecule type" value="Genomic_DNA"/>
</dbReference>
<accession>A0A3M6VHG9</accession>
<protein>
    <submittedName>
        <fullName evidence="2">Uncharacterized protein</fullName>
    </submittedName>
</protein>
<evidence type="ECO:0000313" key="2">
    <source>
        <dbReference type="EMBL" id="RMX66099.1"/>
    </source>
</evidence>